<dbReference type="EMBL" id="JBHRWR010000003">
    <property type="protein sequence ID" value="MFC3573235.1"/>
    <property type="molecule type" value="Genomic_DNA"/>
</dbReference>
<reference evidence="2" key="1">
    <citation type="journal article" date="2019" name="Int. J. Syst. Evol. Microbiol.">
        <title>The Global Catalogue of Microorganisms (GCM) 10K type strain sequencing project: providing services to taxonomists for standard genome sequencing and annotation.</title>
        <authorList>
            <consortium name="The Broad Institute Genomics Platform"/>
            <consortium name="The Broad Institute Genome Sequencing Center for Infectious Disease"/>
            <person name="Wu L."/>
            <person name="Ma J."/>
        </authorList>
    </citation>
    <scope>NUCLEOTIDE SEQUENCE [LARGE SCALE GENOMIC DNA]</scope>
    <source>
        <strain evidence="2">CGMCC 4.7035</strain>
    </source>
</reference>
<sequence>MAENAIIDHLATQRLTADQLAERVAATREALRERMARRLTDEKLDQGPGVSANLYALAAGKIRARGSLSWSKPMRGQSARGR</sequence>
<proteinExistence type="predicted"/>
<name>A0ABV7SCV4_9ACTN</name>
<comment type="caution">
    <text evidence="1">The sequence shown here is derived from an EMBL/GenBank/DDBJ whole genome shotgun (WGS) entry which is preliminary data.</text>
</comment>
<protein>
    <submittedName>
        <fullName evidence="1">Uncharacterized protein</fullName>
    </submittedName>
</protein>
<gene>
    <name evidence="1" type="ORF">ACFOZ0_08070</name>
</gene>
<keyword evidence="2" id="KW-1185">Reference proteome</keyword>
<accession>A0ABV7SCV4</accession>
<dbReference type="Proteomes" id="UP001595701">
    <property type="component" value="Unassembled WGS sequence"/>
</dbReference>
<evidence type="ECO:0000313" key="2">
    <source>
        <dbReference type="Proteomes" id="UP001595701"/>
    </source>
</evidence>
<organism evidence="1 2">
    <name type="scientific">Streptomyces yaanensis</name>
    <dbReference type="NCBI Taxonomy" id="1142239"/>
    <lineage>
        <taxon>Bacteria</taxon>
        <taxon>Bacillati</taxon>
        <taxon>Actinomycetota</taxon>
        <taxon>Actinomycetes</taxon>
        <taxon>Kitasatosporales</taxon>
        <taxon>Streptomycetaceae</taxon>
        <taxon>Streptomyces</taxon>
    </lineage>
</organism>
<dbReference type="RefSeq" id="WP_310779823.1">
    <property type="nucleotide sequence ID" value="NZ_JBHRWR010000003.1"/>
</dbReference>
<evidence type="ECO:0000313" key="1">
    <source>
        <dbReference type="EMBL" id="MFC3573235.1"/>
    </source>
</evidence>